<gene>
    <name evidence="1" type="ORF">RO3G_11768</name>
</gene>
<name>I1CF27_RHIO9</name>
<accession>I1CF27</accession>
<keyword evidence="2" id="KW-1185">Reference proteome</keyword>
<dbReference type="InParanoid" id="I1CF27"/>
<reference evidence="1 2" key="1">
    <citation type="journal article" date="2009" name="PLoS Genet.">
        <title>Genomic analysis of the basal lineage fungus Rhizopus oryzae reveals a whole-genome duplication.</title>
        <authorList>
            <person name="Ma L.-J."/>
            <person name="Ibrahim A.S."/>
            <person name="Skory C."/>
            <person name="Grabherr M.G."/>
            <person name="Burger G."/>
            <person name="Butler M."/>
            <person name="Elias M."/>
            <person name="Idnurm A."/>
            <person name="Lang B.F."/>
            <person name="Sone T."/>
            <person name="Abe A."/>
            <person name="Calvo S.E."/>
            <person name="Corrochano L.M."/>
            <person name="Engels R."/>
            <person name="Fu J."/>
            <person name="Hansberg W."/>
            <person name="Kim J.-M."/>
            <person name="Kodira C.D."/>
            <person name="Koehrsen M.J."/>
            <person name="Liu B."/>
            <person name="Miranda-Saavedra D."/>
            <person name="O'Leary S."/>
            <person name="Ortiz-Castellanos L."/>
            <person name="Poulter R."/>
            <person name="Rodriguez-Romero J."/>
            <person name="Ruiz-Herrera J."/>
            <person name="Shen Y.-Q."/>
            <person name="Zeng Q."/>
            <person name="Galagan J."/>
            <person name="Birren B.W."/>
            <person name="Cuomo C.A."/>
            <person name="Wickes B.L."/>
        </authorList>
    </citation>
    <scope>NUCLEOTIDE SEQUENCE [LARGE SCALE GENOMIC DNA]</scope>
    <source>
        <strain evidence="2">RA 99-880 / ATCC MYA-4621 / FGSC 9543 / NRRL 43880</strain>
    </source>
</reference>
<organism evidence="1 2">
    <name type="scientific">Rhizopus delemar (strain RA 99-880 / ATCC MYA-4621 / FGSC 9543 / NRRL 43880)</name>
    <name type="common">Mucormycosis agent</name>
    <name type="synonym">Rhizopus arrhizus var. delemar</name>
    <dbReference type="NCBI Taxonomy" id="246409"/>
    <lineage>
        <taxon>Eukaryota</taxon>
        <taxon>Fungi</taxon>
        <taxon>Fungi incertae sedis</taxon>
        <taxon>Mucoromycota</taxon>
        <taxon>Mucoromycotina</taxon>
        <taxon>Mucoromycetes</taxon>
        <taxon>Mucorales</taxon>
        <taxon>Mucorineae</taxon>
        <taxon>Rhizopodaceae</taxon>
        <taxon>Rhizopus</taxon>
    </lineage>
</organism>
<dbReference type="EMBL" id="CH476740">
    <property type="protein sequence ID" value="EIE87057.1"/>
    <property type="molecule type" value="Genomic_DNA"/>
</dbReference>
<protein>
    <submittedName>
        <fullName evidence="1">Uncharacterized protein</fullName>
    </submittedName>
</protein>
<dbReference type="AlphaFoldDB" id="I1CF27"/>
<sequence length="47" mass="5343">MVYLSDINIRGLCRPLQDVVGLLFKVFLANAKDRSRRSLVPIKLRSA</sequence>
<dbReference type="RefSeq" id="XP_067522453.1">
    <property type="nucleotide sequence ID" value="XM_067666352.1"/>
</dbReference>
<dbReference type="Proteomes" id="UP000009138">
    <property type="component" value="Unassembled WGS sequence"/>
</dbReference>
<evidence type="ECO:0000313" key="1">
    <source>
        <dbReference type="EMBL" id="EIE87057.1"/>
    </source>
</evidence>
<dbReference type="GeneID" id="93618733"/>
<proteinExistence type="predicted"/>
<evidence type="ECO:0000313" key="2">
    <source>
        <dbReference type="Proteomes" id="UP000009138"/>
    </source>
</evidence>
<dbReference type="VEuPathDB" id="FungiDB:RO3G_11768"/>